<accession>A0A429G277</accession>
<evidence type="ECO:0008006" key="3">
    <source>
        <dbReference type="Google" id="ProtNLM"/>
    </source>
</evidence>
<reference evidence="1 2" key="1">
    <citation type="submission" date="2018-10" db="EMBL/GenBank/DDBJ databases">
        <title>Co-occurring genomic capacity for anaerobic methane metabolism and dissimilatory sulfite reduction discovered in the Korarchaeota.</title>
        <authorList>
            <person name="Mckay L.J."/>
            <person name="Dlakic M."/>
            <person name="Fields M.W."/>
            <person name="Delmont T.O."/>
            <person name="Eren A.M."/>
            <person name="Jay Z.J."/>
            <person name="Klingelsmith K.B."/>
            <person name="Rusch D.B."/>
            <person name="Inskeep W.P."/>
        </authorList>
    </citation>
    <scope>NUCLEOTIDE SEQUENCE [LARGE SCALE GENOMIC DNA]</scope>
    <source>
        <strain evidence="1 2">WS</strain>
    </source>
</reference>
<dbReference type="Proteomes" id="UP000278149">
    <property type="component" value="Unassembled WGS sequence"/>
</dbReference>
<dbReference type="EMBL" id="RCOR01000040">
    <property type="protein sequence ID" value="RSN67859.1"/>
    <property type="molecule type" value="Genomic_DNA"/>
</dbReference>
<evidence type="ECO:0000313" key="1">
    <source>
        <dbReference type="EMBL" id="RSN67859.1"/>
    </source>
</evidence>
<gene>
    <name evidence="1" type="ORF">D9Q81_07340</name>
</gene>
<evidence type="ECO:0000313" key="2">
    <source>
        <dbReference type="Proteomes" id="UP000278149"/>
    </source>
</evidence>
<proteinExistence type="predicted"/>
<sequence length="376" mass="41667">MSLVELKLESPTILVERAGRAGYSSISGRIGGSTLRGSIISWAFRMGYVRDIGAERNDPKLIVHPAYPTKGGETARPPTPYIFECKERPRRLVDTLGRERVRELSLASSLEEMLSLSGSPSSECDLMKDIPGSTVRVRSPVIGMEAGEIEEVDVMASVGINKMLRAAERGMLYNYEVILPGAEFSTLIVDMSEGRYIEFIKNEKRLFIGRGISRGFGRVSVTVKWEKDMEPLIEDLKGKVDEWIFERNGRRRIALYSRSPAASISLSREDGYIASPIPEADEGWLRGKIEIPKDSAGRPLAIGFRTVFRSVAYPTGLPRPSFLCSREGSVFIAELSGDASAAVALGSLIGWDRSSCLGLNIIQPLGWWYDDPLYHR</sequence>
<organism evidence="1 2">
    <name type="scientific">Candidatus Korarchaeum cryptofilum</name>
    <dbReference type="NCBI Taxonomy" id="498846"/>
    <lineage>
        <taxon>Archaea</taxon>
        <taxon>Thermoproteota</taxon>
        <taxon>Candidatus Korarchaeia</taxon>
        <taxon>Candidatus Korarchaeales</taxon>
        <taxon>Candidatus Korarchaeaceae</taxon>
        <taxon>Candidatus Korarchaeum</taxon>
    </lineage>
</organism>
<name>A0A429G277_9CREN</name>
<dbReference type="AlphaFoldDB" id="A0A429G277"/>
<comment type="caution">
    <text evidence="1">The sequence shown here is derived from an EMBL/GenBank/DDBJ whole genome shotgun (WGS) entry which is preliminary data.</text>
</comment>
<protein>
    <recommendedName>
        <fullName evidence="3">CRISPR-associated RAMP protein Csx10</fullName>
    </recommendedName>
</protein>